<dbReference type="Ensembl" id="ENSACCT00020000773.1">
    <property type="protein sequence ID" value="ENSACCP00020000744.1"/>
    <property type="gene ID" value="ENSACCG00020000496.1"/>
</dbReference>
<dbReference type="SUPFAM" id="SSF53474">
    <property type="entry name" value="alpha/beta-Hydrolases"/>
    <property type="match status" value="1"/>
</dbReference>
<organism evidence="3 4">
    <name type="scientific">Aquila chrysaetos chrysaetos</name>
    <dbReference type="NCBI Taxonomy" id="223781"/>
    <lineage>
        <taxon>Eukaryota</taxon>
        <taxon>Metazoa</taxon>
        <taxon>Chordata</taxon>
        <taxon>Craniata</taxon>
        <taxon>Vertebrata</taxon>
        <taxon>Euteleostomi</taxon>
        <taxon>Archelosauria</taxon>
        <taxon>Archosauria</taxon>
        <taxon>Dinosauria</taxon>
        <taxon>Saurischia</taxon>
        <taxon>Theropoda</taxon>
        <taxon>Coelurosauria</taxon>
        <taxon>Aves</taxon>
        <taxon>Neognathae</taxon>
        <taxon>Neoaves</taxon>
        <taxon>Telluraves</taxon>
        <taxon>Accipitrimorphae</taxon>
        <taxon>Accipitriformes</taxon>
        <taxon>Accipitridae</taxon>
        <taxon>Accipitrinae</taxon>
        <taxon>Aquila</taxon>
    </lineage>
</organism>
<feature type="domain" description="Alpha/beta hydrolase fold-3" evidence="2">
    <location>
        <begin position="324"/>
        <end position="382"/>
    </location>
</feature>
<dbReference type="Pfam" id="PF07859">
    <property type="entry name" value="Abhydrolase_3"/>
    <property type="match status" value="2"/>
</dbReference>
<evidence type="ECO:0000313" key="3">
    <source>
        <dbReference type="Ensembl" id="ENSACCP00020000744.1"/>
    </source>
</evidence>
<dbReference type="Proteomes" id="UP000472275">
    <property type="component" value="Chromosome 6"/>
</dbReference>
<sequence length="394" mass="44257">MKPQDLVTLRWKLLCFSPKTFCLTERESDAWAYLLRRTVPKQPRSPRRVASLGTATVPSSPVPAFCRTLLPLVEQGKILEKTEACSQIAFTRYVRSGRKPGPDPQLSMRDARFGRVPGRVYRPRAPSAGLRAGAIFCHGGGWLYCSFGRAGRVHQSVAHLVGTLLLTPEHKYPAAYEDCLNATIHFMKHMELYGVDPANVIVCRDSAGGNIAAAVSQTLAGRSDLPKLCAQILIYPGLQALDFNLPSYQQNQGVPLLFRERAAFYMLQYLNGNASNLEEVLEGSHIPIDIKLNYRKWVSPDNIPEKFKVRGYKPHVLLDCTTEVYETVKRFCEPNLCPLLAEDALIQQLPETFMLTCEYDVLRDDGLLYKKRLEDNGVRVTWGLDSIVKFIKGL</sequence>
<accession>A0A663DLL3</accession>
<dbReference type="InterPro" id="IPR013094">
    <property type="entry name" value="AB_hydrolase_3"/>
</dbReference>
<dbReference type="AlphaFoldDB" id="A0A663DLL3"/>
<reference evidence="3" key="2">
    <citation type="submission" date="2025-09" db="UniProtKB">
        <authorList>
            <consortium name="Ensembl"/>
        </authorList>
    </citation>
    <scope>IDENTIFICATION</scope>
</reference>
<dbReference type="InterPro" id="IPR029058">
    <property type="entry name" value="AB_hydrolase_fold"/>
</dbReference>
<name>A0A663DLL3_AQUCH</name>
<dbReference type="GeneTree" id="ENSGT00940000164442"/>
<protein>
    <recommendedName>
        <fullName evidence="2">Alpha/beta hydrolase fold-3 domain-containing protein</fullName>
    </recommendedName>
</protein>
<proteinExistence type="predicted"/>
<dbReference type="PANTHER" id="PTHR48081">
    <property type="entry name" value="AB HYDROLASE SUPERFAMILY PROTEIN C4A8.06C"/>
    <property type="match status" value="1"/>
</dbReference>
<keyword evidence="1" id="KW-0378">Hydrolase</keyword>
<reference evidence="3" key="1">
    <citation type="submission" date="2025-08" db="UniProtKB">
        <authorList>
            <consortium name="Ensembl"/>
        </authorList>
    </citation>
    <scope>IDENTIFICATION</scope>
</reference>
<dbReference type="Gene3D" id="3.40.50.1820">
    <property type="entry name" value="alpha/beta hydrolase"/>
    <property type="match status" value="1"/>
</dbReference>
<evidence type="ECO:0000256" key="1">
    <source>
        <dbReference type="ARBA" id="ARBA00022801"/>
    </source>
</evidence>
<dbReference type="InParanoid" id="A0A663DLL3"/>
<keyword evidence="4" id="KW-1185">Reference proteome</keyword>
<evidence type="ECO:0000313" key="4">
    <source>
        <dbReference type="Proteomes" id="UP000472275"/>
    </source>
</evidence>
<feature type="domain" description="Alpha/beta hydrolase fold-3" evidence="2">
    <location>
        <begin position="135"/>
        <end position="273"/>
    </location>
</feature>
<dbReference type="GO" id="GO:0016787">
    <property type="term" value="F:hydrolase activity"/>
    <property type="evidence" value="ECO:0007669"/>
    <property type="project" value="UniProtKB-KW"/>
</dbReference>
<dbReference type="PANTHER" id="PTHR48081:SF32">
    <property type="entry name" value="ALPHA_BETA HYDROLASE FOLD-3 DOMAIN-CONTAINING PROTEIN"/>
    <property type="match status" value="1"/>
</dbReference>
<dbReference type="InterPro" id="IPR050300">
    <property type="entry name" value="GDXG_lipolytic_enzyme"/>
</dbReference>
<evidence type="ECO:0000259" key="2">
    <source>
        <dbReference type="Pfam" id="PF07859"/>
    </source>
</evidence>